<sequence>MAEHSSIFLGFEKLVGRENFNNWKFGMKMALMHEGLWGCIEGYPEDDTTKENVKQKSEQKALAKICLMVQPCTYPHDRNARSAKEAWQNLSKAYEDTGLSRRLSLIRQLVRIK</sequence>
<evidence type="ECO:0000313" key="3">
    <source>
        <dbReference type="Proteomes" id="UP000327044"/>
    </source>
</evidence>
<dbReference type="AlphaFoldDB" id="A0A5N4ATL8"/>
<evidence type="ECO:0000313" key="2">
    <source>
        <dbReference type="EMBL" id="KAB0800659.1"/>
    </source>
</evidence>
<reference evidence="2" key="2">
    <citation type="submission" date="2019-08" db="EMBL/GenBank/DDBJ databases">
        <authorList>
            <consortium name="Photinus pyralis genome working group"/>
            <person name="Fallon T.R."/>
            <person name="Sander Lower S.E."/>
            <person name="Weng J.-K."/>
        </authorList>
    </citation>
    <scope>NUCLEOTIDE SEQUENCE</scope>
    <source>
        <strain evidence="2">1611_PpyrPB1</strain>
        <tissue evidence="2">Whole body</tissue>
    </source>
</reference>
<evidence type="ECO:0008006" key="4">
    <source>
        <dbReference type="Google" id="ProtNLM"/>
    </source>
</evidence>
<dbReference type="Pfam" id="PF14223">
    <property type="entry name" value="Retrotran_gag_2"/>
    <property type="match status" value="1"/>
</dbReference>
<dbReference type="EMBL" id="VVIM01000004">
    <property type="protein sequence ID" value="KAB0800658.1"/>
    <property type="molecule type" value="Genomic_DNA"/>
</dbReference>
<dbReference type="Proteomes" id="UP000327044">
    <property type="component" value="Unassembled WGS sequence"/>
</dbReference>
<keyword evidence="3" id="KW-1185">Reference proteome</keyword>
<name>A0A5N4ATL8_PHOPY</name>
<reference evidence="2 3" key="1">
    <citation type="journal article" date="2018" name="Elife">
        <title>Firefly genomes illuminate parallel origins of bioluminescence in beetles.</title>
        <authorList>
            <person name="Fallon T.R."/>
            <person name="Lower S.E."/>
            <person name="Chang C.H."/>
            <person name="Bessho-Uehara M."/>
            <person name="Martin G.J."/>
            <person name="Bewick A.J."/>
            <person name="Behringer M."/>
            <person name="Debat H.J."/>
            <person name="Wong I."/>
            <person name="Day J.C."/>
            <person name="Suvorov A."/>
            <person name="Silva C.J."/>
            <person name="Stanger-Hall K.F."/>
            <person name="Hall D.W."/>
            <person name="Schmitz R.J."/>
            <person name="Nelson D.R."/>
            <person name="Lewis S.M."/>
            <person name="Shigenobu S."/>
            <person name="Bybee S.M."/>
            <person name="Larracuente A.M."/>
            <person name="Oba Y."/>
            <person name="Weng J.K."/>
        </authorList>
    </citation>
    <scope>NUCLEOTIDE SEQUENCE [LARGE SCALE GENOMIC DNA]</scope>
    <source>
        <strain evidence="2">1611_PpyrPB1</strain>
        <tissue evidence="2">Whole body</tissue>
    </source>
</reference>
<accession>A0A5N4ATL8</accession>
<gene>
    <name evidence="1" type="ORF">PPYR_06397</name>
    <name evidence="2" type="ORF">PPYR_06398</name>
</gene>
<comment type="caution">
    <text evidence="2">The sequence shown here is derived from an EMBL/GenBank/DDBJ whole genome shotgun (WGS) entry which is preliminary data.</text>
</comment>
<dbReference type="InParanoid" id="A0A5N4ATL8"/>
<protein>
    <recommendedName>
        <fullName evidence="4">DUF4219 domain-containing protein</fullName>
    </recommendedName>
</protein>
<dbReference type="EMBL" id="VVIM01000004">
    <property type="protein sequence ID" value="KAB0800659.1"/>
    <property type="molecule type" value="Genomic_DNA"/>
</dbReference>
<organism evidence="2 3">
    <name type="scientific">Photinus pyralis</name>
    <name type="common">Common eastern firefly</name>
    <name type="synonym">Lampyris pyralis</name>
    <dbReference type="NCBI Taxonomy" id="7054"/>
    <lineage>
        <taxon>Eukaryota</taxon>
        <taxon>Metazoa</taxon>
        <taxon>Ecdysozoa</taxon>
        <taxon>Arthropoda</taxon>
        <taxon>Hexapoda</taxon>
        <taxon>Insecta</taxon>
        <taxon>Pterygota</taxon>
        <taxon>Neoptera</taxon>
        <taxon>Endopterygota</taxon>
        <taxon>Coleoptera</taxon>
        <taxon>Polyphaga</taxon>
        <taxon>Elateriformia</taxon>
        <taxon>Elateroidea</taxon>
        <taxon>Lampyridae</taxon>
        <taxon>Lampyrinae</taxon>
        <taxon>Photinus</taxon>
    </lineage>
</organism>
<evidence type="ECO:0000313" key="1">
    <source>
        <dbReference type="EMBL" id="KAB0800658.1"/>
    </source>
</evidence>
<proteinExistence type="predicted"/>